<dbReference type="RefSeq" id="YP_008241413.1">
    <property type="nucleotide sequence ID" value="NC_021796.1"/>
</dbReference>
<dbReference type="KEGG" id="vg:16796872"/>
<protein>
    <recommendedName>
        <fullName evidence="3">Transglycosylase SLT domain-containing protein</fullName>
    </recommendedName>
</protein>
<keyword evidence="2" id="KW-1185">Reference proteome</keyword>
<evidence type="ECO:0000313" key="1">
    <source>
        <dbReference type="EMBL" id="AGO48062.1"/>
    </source>
</evidence>
<sequence>MRLFILLSVVLFSVESHAADLDKIIEALKYIESNNNPDAIGDNGRSFGILQIQKACVKDVNRRFGTSYRHKDMFNVECAEEVFKLYATIGIERYLKKYGKSPTAEVIVRNHNGGVYQGYKIEATKGYYRKYKKVREKLDSRIN</sequence>
<dbReference type="InterPro" id="IPR023346">
    <property type="entry name" value="Lysozyme-like_dom_sf"/>
</dbReference>
<dbReference type="Gene3D" id="1.10.530.10">
    <property type="match status" value="1"/>
</dbReference>
<name>S0A0Q2_9CAUD</name>
<evidence type="ECO:0008006" key="3">
    <source>
        <dbReference type="Google" id="ProtNLM"/>
    </source>
</evidence>
<dbReference type="Proteomes" id="UP000014715">
    <property type="component" value="Segment"/>
</dbReference>
<accession>S0A0Q2</accession>
<reference evidence="2" key="2">
    <citation type="submission" date="2013-03" db="EMBL/GenBank/DDBJ databases">
        <title>The Cellulophaga phages: a novel, diverse, and globally ubiquitous model system.</title>
        <authorList>
            <person name="Holmfeldt K."/>
            <person name="Solonenko N."/>
            <person name="Shah M."/>
            <person name="Corrier K."/>
            <person name="Riemann L."/>
            <person name="VerBerkmoes N.C."/>
            <person name="Sullivan M.B."/>
        </authorList>
    </citation>
    <scope>NUCLEOTIDE SEQUENCE [LARGE SCALE GENOMIC DNA]</scope>
</reference>
<dbReference type="SUPFAM" id="SSF53955">
    <property type="entry name" value="Lysozyme-like"/>
    <property type="match status" value="1"/>
</dbReference>
<reference evidence="1 2" key="1">
    <citation type="journal article" date="2013" name="Proc. Natl. Acad. Sci. U.S.A.">
        <title>Twelve previously unknown phage genera are ubiquitous in global oceans.</title>
        <authorList>
            <person name="Holmfeldt K."/>
            <person name="Solonenko N."/>
            <person name="Shah M."/>
            <person name="Corrier K."/>
            <person name="Riemann L."/>
            <person name="Verberkmoes N.C."/>
            <person name="Sullivan M.B."/>
        </authorList>
    </citation>
    <scope>NUCLEOTIDE SEQUENCE [LARGE SCALE GENOMIC DNA]</scope>
    <source>
        <strain evidence="1">Phi38:1</strain>
    </source>
</reference>
<dbReference type="EMBL" id="KC821614">
    <property type="protein sequence ID" value="AGO48062.1"/>
    <property type="molecule type" value="Genomic_DNA"/>
</dbReference>
<gene>
    <name evidence="1" type="ORF">Phi38:1_gp032</name>
</gene>
<organism evidence="1 2">
    <name type="scientific">Cellulophaga phage phi38:1</name>
    <dbReference type="NCBI Taxonomy" id="1327977"/>
    <lineage>
        <taxon>Viruses</taxon>
        <taxon>Duplodnaviria</taxon>
        <taxon>Heunggongvirae</taxon>
        <taxon>Uroviricota</taxon>
        <taxon>Caudoviricetes</taxon>
        <taxon>Pervagoviridae</taxon>
        <taxon>Callevirus</taxon>
        <taxon>Callevirus phi38una</taxon>
    </lineage>
</organism>
<dbReference type="GeneID" id="16796872"/>
<proteinExistence type="predicted"/>
<evidence type="ECO:0000313" key="2">
    <source>
        <dbReference type="Proteomes" id="UP000014715"/>
    </source>
</evidence>